<dbReference type="EnsemblMetazoa" id="GPAI002079-RA">
    <property type="protein sequence ID" value="GPAI002079-PA"/>
    <property type="gene ID" value="GPAI002079"/>
</dbReference>
<protein>
    <submittedName>
        <fullName evidence="1">Uncharacterized protein</fullName>
    </submittedName>
</protein>
<organism evidence="1 2">
    <name type="scientific">Glossina pallidipes</name>
    <name type="common">Tsetse fly</name>
    <dbReference type="NCBI Taxonomy" id="7398"/>
    <lineage>
        <taxon>Eukaryota</taxon>
        <taxon>Metazoa</taxon>
        <taxon>Ecdysozoa</taxon>
        <taxon>Arthropoda</taxon>
        <taxon>Hexapoda</taxon>
        <taxon>Insecta</taxon>
        <taxon>Pterygota</taxon>
        <taxon>Neoptera</taxon>
        <taxon>Endopterygota</taxon>
        <taxon>Diptera</taxon>
        <taxon>Brachycera</taxon>
        <taxon>Muscomorpha</taxon>
        <taxon>Hippoboscoidea</taxon>
        <taxon>Glossinidae</taxon>
        <taxon>Glossina</taxon>
    </lineage>
</organism>
<proteinExistence type="predicted"/>
<dbReference type="AlphaFoldDB" id="A0A1A9Z2U9"/>
<reference evidence="2" key="1">
    <citation type="submission" date="2014-03" db="EMBL/GenBank/DDBJ databases">
        <authorList>
            <person name="Aksoy S."/>
            <person name="Warren W."/>
            <person name="Wilson R.K."/>
        </authorList>
    </citation>
    <scope>NUCLEOTIDE SEQUENCE [LARGE SCALE GENOMIC DNA]</scope>
    <source>
        <strain evidence="2">IAEA</strain>
    </source>
</reference>
<dbReference type="VEuPathDB" id="VectorBase:GPAI002079"/>
<evidence type="ECO:0000313" key="1">
    <source>
        <dbReference type="EnsemblMetazoa" id="GPAI002079-PA"/>
    </source>
</evidence>
<name>A0A1A9Z2U9_GLOPL</name>
<reference evidence="1" key="2">
    <citation type="submission" date="2020-05" db="UniProtKB">
        <authorList>
            <consortium name="EnsemblMetazoa"/>
        </authorList>
    </citation>
    <scope>IDENTIFICATION</scope>
    <source>
        <strain evidence="1">IAEA</strain>
    </source>
</reference>
<evidence type="ECO:0000313" key="2">
    <source>
        <dbReference type="Proteomes" id="UP000092445"/>
    </source>
</evidence>
<keyword evidence="2" id="KW-1185">Reference proteome</keyword>
<sequence length="106" mass="12210">MEDEVTKDKKSIKSVRHPNPYSFKLGRHIFHGLTFSTRTGVEEDRQTRQLAPCRENEMHYNRGLMDNNGRKNSIKLIGLPPKVFIKSDTIPTTLVYFRPSSSSAFL</sequence>
<dbReference type="Proteomes" id="UP000092445">
    <property type="component" value="Unassembled WGS sequence"/>
</dbReference>
<accession>A0A1A9Z2U9</accession>